<organism evidence="1 2">
    <name type="scientific">Hibiscus syriacus</name>
    <name type="common">Rose of Sharon</name>
    <dbReference type="NCBI Taxonomy" id="106335"/>
    <lineage>
        <taxon>Eukaryota</taxon>
        <taxon>Viridiplantae</taxon>
        <taxon>Streptophyta</taxon>
        <taxon>Embryophyta</taxon>
        <taxon>Tracheophyta</taxon>
        <taxon>Spermatophyta</taxon>
        <taxon>Magnoliopsida</taxon>
        <taxon>eudicotyledons</taxon>
        <taxon>Gunneridae</taxon>
        <taxon>Pentapetalae</taxon>
        <taxon>rosids</taxon>
        <taxon>malvids</taxon>
        <taxon>Malvales</taxon>
        <taxon>Malvaceae</taxon>
        <taxon>Malvoideae</taxon>
        <taxon>Hibiscus</taxon>
    </lineage>
</organism>
<gene>
    <name evidence="1" type="ORF">F3Y22_tig00110415pilonHSYRG00230</name>
</gene>
<comment type="caution">
    <text evidence="1">The sequence shown here is derived from an EMBL/GenBank/DDBJ whole genome shotgun (WGS) entry which is preliminary data.</text>
</comment>
<dbReference type="AlphaFoldDB" id="A0A6A3AMX3"/>
<dbReference type="EMBL" id="VEPZ02000978">
    <property type="protein sequence ID" value="KAE8705950.1"/>
    <property type="molecule type" value="Genomic_DNA"/>
</dbReference>
<sequence length="107" mass="11589">MGPPATSIGKYQLGRLSEKAPLPRSSWPYTPLLVVTQQSRLSTRPGHGKQSPVSGGFPHTRPPLHFCNHVSVLVILSVSRSSTLNKRIDARIPGTTRDKNNEAPASP</sequence>
<proteinExistence type="predicted"/>
<reference evidence="1" key="1">
    <citation type="submission" date="2019-09" db="EMBL/GenBank/DDBJ databases">
        <title>Draft genome information of white flower Hibiscus syriacus.</title>
        <authorList>
            <person name="Kim Y.-M."/>
        </authorList>
    </citation>
    <scope>NUCLEOTIDE SEQUENCE [LARGE SCALE GENOMIC DNA]</scope>
    <source>
        <strain evidence="1">YM2019G1</strain>
    </source>
</reference>
<keyword evidence="2" id="KW-1185">Reference proteome</keyword>
<evidence type="ECO:0000313" key="2">
    <source>
        <dbReference type="Proteomes" id="UP000436088"/>
    </source>
</evidence>
<dbReference type="Proteomes" id="UP000436088">
    <property type="component" value="Unassembled WGS sequence"/>
</dbReference>
<evidence type="ECO:0000313" key="1">
    <source>
        <dbReference type="EMBL" id="KAE8705950.1"/>
    </source>
</evidence>
<protein>
    <submittedName>
        <fullName evidence="1">Uncharacterized protein</fullName>
    </submittedName>
</protein>
<accession>A0A6A3AMX3</accession>
<name>A0A6A3AMX3_HIBSY</name>